<dbReference type="eggNOG" id="ENOG5030ZEE">
    <property type="taxonomic scope" value="Bacteria"/>
</dbReference>
<dbReference type="PATRIC" id="fig|883114.3.peg.1436"/>
<evidence type="ECO:0000313" key="2">
    <source>
        <dbReference type="Proteomes" id="UP000004191"/>
    </source>
</evidence>
<evidence type="ECO:0008006" key="3">
    <source>
        <dbReference type="Google" id="ProtNLM"/>
    </source>
</evidence>
<accession>H3NQ32</accession>
<organism evidence="1 2">
    <name type="scientific">Helcococcus kunzii ATCC 51366</name>
    <dbReference type="NCBI Taxonomy" id="883114"/>
    <lineage>
        <taxon>Bacteria</taxon>
        <taxon>Bacillati</taxon>
        <taxon>Bacillota</taxon>
        <taxon>Tissierellia</taxon>
        <taxon>Tissierellales</taxon>
        <taxon>Peptoniphilaceae</taxon>
        <taxon>Helcococcus</taxon>
    </lineage>
</organism>
<dbReference type="AlphaFoldDB" id="H3NQ32"/>
<dbReference type="RefSeq" id="WP_005398958.1">
    <property type="nucleotide sequence ID" value="NZ_JH601088.1"/>
</dbReference>
<proteinExistence type="predicted"/>
<dbReference type="Proteomes" id="UP000004191">
    <property type="component" value="Unassembled WGS sequence"/>
</dbReference>
<reference evidence="1 2" key="1">
    <citation type="submission" date="2012-01" db="EMBL/GenBank/DDBJ databases">
        <title>The Genome Sequence of Helcococcus kunzii ATCC 51366.</title>
        <authorList>
            <consortium name="The Broad Institute Genome Sequencing Platform"/>
            <person name="Earl A."/>
            <person name="Ward D."/>
            <person name="Feldgarden M."/>
            <person name="Gevers D."/>
            <person name="Huys G."/>
            <person name="Young S.K."/>
            <person name="Zeng Q."/>
            <person name="Gargeya S."/>
            <person name="Fitzgerald M."/>
            <person name="Haas B."/>
            <person name="Abouelleil A."/>
            <person name="Alvarado L."/>
            <person name="Arachchi H.M."/>
            <person name="Berlin A."/>
            <person name="Chapman S.B."/>
            <person name="Gearin G."/>
            <person name="Goldberg J."/>
            <person name="Griggs A."/>
            <person name="Gujja S."/>
            <person name="Hansen M."/>
            <person name="Heiman D."/>
            <person name="Howarth C."/>
            <person name="Larimer J."/>
            <person name="Lui A."/>
            <person name="MacDonald P.J.P."/>
            <person name="McCowen C."/>
            <person name="Montmayeur A."/>
            <person name="Murphy C."/>
            <person name="Neiman D."/>
            <person name="Pearson M."/>
            <person name="Priest M."/>
            <person name="Roberts A."/>
            <person name="Saif S."/>
            <person name="Shea T."/>
            <person name="Sisk P."/>
            <person name="Stolte C."/>
            <person name="Sykes S."/>
            <person name="Wortman J."/>
            <person name="Nusbaum C."/>
            <person name="Birren B."/>
        </authorList>
    </citation>
    <scope>NUCLEOTIDE SEQUENCE [LARGE SCALE GENOMIC DNA]</scope>
    <source>
        <strain evidence="1 2">ATCC 51366</strain>
    </source>
</reference>
<dbReference type="EMBL" id="AGEI01000025">
    <property type="protein sequence ID" value="EHR32712.1"/>
    <property type="molecule type" value="Genomic_DNA"/>
</dbReference>
<sequence>MKNRIPKNLVSNSKKICIICEGYEEYDYLNRLKQLNLWNKNYSVKLVNAKGIDKVFSLYQWHFQSDRYDIVLIICDTDMNPHTSFIDILSKVDELHSNCVNRNDIIFFANPCSMQIILNHFKKIILNSNKKSDNADIIKNLTGIKNYDAKENKRNSLFSKINKDNYNIMKNNIYNSNQTFNIIGSTNFIKLTTNLENNNIDWINNILDQI</sequence>
<dbReference type="OrthoDB" id="1769531at2"/>
<keyword evidence="2" id="KW-1185">Reference proteome</keyword>
<dbReference type="GeneID" id="96999402"/>
<evidence type="ECO:0000313" key="1">
    <source>
        <dbReference type="EMBL" id="EHR32712.1"/>
    </source>
</evidence>
<name>H3NQ32_9FIRM</name>
<gene>
    <name evidence="1" type="ORF">HMPREF9709_01443</name>
</gene>
<dbReference type="HOGENOM" id="CLU_111038_0_0_9"/>
<protein>
    <recommendedName>
        <fullName evidence="3">DUF4276 family protein</fullName>
    </recommendedName>
</protein>
<comment type="caution">
    <text evidence="1">The sequence shown here is derived from an EMBL/GenBank/DDBJ whole genome shotgun (WGS) entry which is preliminary data.</text>
</comment>